<keyword evidence="2 3" id="KW-0539">Nucleus</keyword>
<dbReference type="InterPro" id="IPR018501">
    <property type="entry name" value="DDT_dom"/>
</dbReference>
<gene>
    <name evidence="8" type="ORF">P167DRAFT_89437</name>
</gene>
<protein>
    <recommendedName>
        <fullName evidence="10">WAC domain-containing protein</fullName>
    </recommendedName>
</protein>
<evidence type="ECO:0000259" key="6">
    <source>
        <dbReference type="PROSITE" id="PS50827"/>
    </source>
</evidence>
<dbReference type="PANTHER" id="PTHR32075:SF6">
    <property type="entry name" value="ISWI CHROMATIN-REMODELING COMPLEX SUBUNIT YPL216W-RELATED"/>
    <property type="match status" value="1"/>
</dbReference>
<organism evidence="8 9">
    <name type="scientific">Morchella conica CCBAS932</name>
    <dbReference type="NCBI Taxonomy" id="1392247"/>
    <lineage>
        <taxon>Eukaryota</taxon>
        <taxon>Fungi</taxon>
        <taxon>Dikarya</taxon>
        <taxon>Ascomycota</taxon>
        <taxon>Pezizomycotina</taxon>
        <taxon>Pezizomycetes</taxon>
        <taxon>Pezizales</taxon>
        <taxon>Morchellaceae</taxon>
        <taxon>Morchella</taxon>
    </lineage>
</organism>
<dbReference type="EMBL" id="ML119120">
    <property type="protein sequence ID" value="RPB13977.1"/>
    <property type="molecule type" value="Genomic_DNA"/>
</dbReference>
<feature type="domain" description="DDT" evidence="6">
    <location>
        <begin position="415"/>
        <end position="478"/>
    </location>
</feature>
<dbReference type="InterPro" id="IPR028941">
    <property type="entry name" value="WHIM2_dom"/>
</dbReference>
<dbReference type="Proteomes" id="UP000277580">
    <property type="component" value="Unassembled WGS sequence"/>
</dbReference>
<feature type="compositionally biased region" description="Acidic residues" evidence="5">
    <location>
        <begin position="714"/>
        <end position="730"/>
    </location>
</feature>
<feature type="coiled-coil region" evidence="4">
    <location>
        <begin position="647"/>
        <end position="681"/>
    </location>
</feature>
<dbReference type="PROSITE" id="PS51136">
    <property type="entry name" value="WAC"/>
    <property type="match status" value="1"/>
</dbReference>
<feature type="domain" description="WAC" evidence="7">
    <location>
        <begin position="22"/>
        <end position="129"/>
    </location>
</feature>
<dbReference type="AlphaFoldDB" id="A0A3N4KTY7"/>
<feature type="compositionally biased region" description="Basic and acidic residues" evidence="5">
    <location>
        <begin position="731"/>
        <end position="760"/>
    </location>
</feature>
<feature type="region of interest" description="Disordered" evidence="5">
    <location>
        <begin position="486"/>
        <end position="550"/>
    </location>
</feature>
<feature type="compositionally biased region" description="Basic and acidic residues" evidence="5">
    <location>
        <begin position="230"/>
        <end position="240"/>
    </location>
</feature>
<dbReference type="PROSITE" id="PS50827">
    <property type="entry name" value="DDT"/>
    <property type="match status" value="1"/>
</dbReference>
<evidence type="ECO:0000313" key="9">
    <source>
        <dbReference type="Proteomes" id="UP000277580"/>
    </source>
</evidence>
<dbReference type="GO" id="GO:0000781">
    <property type="term" value="C:chromosome, telomeric region"/>
    <property type="evidence" value="ECO:0007669"/>
    <property type="project" value="GOC"/>
</dbReference>
<feature type="compositionally biased region" description="Acidic residues" evidence="5">
    <location>
        <begin position="486"/>
        <end position="501"/>
    </location>
</feature>
<proteinExistence type="predicted"/>
<name>A0A3N4KTY7_9PEZI</name>
<dbReference type="GO" id="GO:0031509">
    <property type="term" value="P:subtelomeric heterochromatin formation"/>
    <property type="evidence" value="ECO:0007669"/>
    <property type="project" value="TreeGrafter"/>
</dbReference>
<dbReference type="STRING" id="1392247.A0A3N4KTY7"/>
<sequence>MVLYKRKPVQYVPNPDIDDESQEVWQISQTGEVFVDYQDYLDRLDFYKTKQFSCEITGHMNLSFFEALISETVSSQDVDQTFPEALKDPVLRKVQFSVVPRIDSLVDQMHDSFKNDFYPGEHVTAILSNGDRVEALVREKTMFPELRYASGDIQRKGFSRYTVKLINRNDEEAQVDNEHLVRDKKSFTKAMLRSFIKNTVSREPWNGAPWIVKDEFAVKYKIPQVIPPELRKASSTERKAAHARRKQGSTQGLATTALASVSSSPITTTPVDIKPAPKSHKSKSQQAAMKMTKLGQNGEVGSGSISVAGSSWSGSPVGTPDVGGTKISLKTIIKEETPPPPPPPPKAIKYPIEDLDLPIQEGTHRPTLHFLSAAGMPGKLEPNETGVNRRISRSSTRNSLVASASPAPVDNGIDEEKVGYYLSTWVFLNIYCEPLVLDSFTFDDYIQALEYSSDEMECELFVEIHCSLLKSIVNEQGVIQAQLPDFDEDEDEEDNEDEEGSEAGSTGRTAQVNGEGEGEGGNEEGKMEVEGSESGRKSRGKSEEGRKHRADELFEHSDSWVQRLKVRDFKNGGWQSIIVGLLYQLSMDTRYSKDCEEILAYLTPVDTEPTPETVSQQYLTLNPNLRVMVLHLLSRLTHETRSVRDYMEECAEEMTKHRKEKIEEQRTRKAYLEELKLLEDERKVLLPDNRPRSPSPVSRQASTDADGDSKMMGADDDEDIEDDEDDEGDDTDRGRSLRRGNERANARKRKREEEKVKADAAAKMPKTSKQFQKVLKAIETIKAKIVKQEEKITSFDEDLRQADCARFKMMGRDRFWNKYWWFERNGMPFGGLPSSSTADSGYANAMIWVQGPDPSEREGFLVEEAGTKRALDGDGDAPMNGTTDGNMTVLERQTREEGSTTLTSPTRYGYIETVEEFEQLMSWLDIKGVREKKLKISLEEYRKHIEQGMRNRLGYLSGATDTADKENGRAAARVKSNCDPNVWRCLRWRNSTMVEDSGHTHFDQPLPRKTKKKGAQDKGVPLNRQGKPVSRQGDRYNF</sequence>
<feature type="compositionally biased region" description="Basic and acidic residues" evidence="5">
    <location>
        <begin position="523"/>
        <end position="550"/>
    </location>
</feature>
<evidence type="ECO:0000256" key="3">
    <source>
        <dbReference type="PROSITE-ProRule" id="PRU00475"/>
    </source>
</evidence>
<evidence type="ECO:0000259" key="7">
    <source>
        <dbReference type="PROSITE" id="PS51136"/>
    </source>
</evidence>
<keyword evidence="4" id="KW-0175">Coiled coil</keyword>
<evidence type="ECO:0000313" key="8">
    <source>
        <dbReference type="EMBL" id="RPB13977.1"/>
    </source>
</evidence>
<dbReference type="Pfam" id="PF15613">
    <property type="entry name" value="WSD"/>
    <property type="match status" value="1"/>
</dbReference>
<evidence type="ECO:0000256" key="4">
    <source>
        <dbReference type="SAM" id="Coils"/>
    </source>
</evidence>
<dbReference type="FunCoup" id="A0A3N4KTY7">
    <property type="interactions" value="251"/>
</dbReference>
<feature type="compositionally biased region" description="Polar residues" evidence="5">
    <location>
        <begin position="503"/>
        <end position="512"/>
    </location>
</feature>
<dbReference type="GO" id="GO:0005634">
    <property type="term" value="C:nucleus"/>
    <property type="evidence" value="ECO:0007669"/>
    <property type="project" value="UniProtKB-SubCell"/>
</dbReference>
<feature type="compositionally biased region" description="Low complexity" evidence="5">
    <location>
        <begin position="253"/>
        <end position="271"/>
    </location>
</feature>
<accession>A0A3N4KTY7</accession>
<dbReference type="Pfam" id="PF02791">
    <property type="entry name" value="DDT"/>
    <property type="match status" value="1"/>
</dbReference>
<reference evidence="8 9" key="1">
    <citation type="journal article" date="2018" name="Nat. Ecol. Evol.">
        <title>Pezizomycetes genomes reveal the molecular basis of ectomycorrhizal truffle lifestyle.</title>
        <authorList>
            <person name="Murat C."/>
            <person name="Payen T."/>
            <person name="Noel B."/>
            <person name="Kuo A."/>
            <person name="Morin E."/>
            <person name="Chen J."/>
            <person name="Kohler A."/>
            <person name="Krizsan K."/>
            <person name="Balestrini R."/>
            <person name="Da Silva C."/>
            <person name="Montanini B."/>
            <person name="Hainaut M."/>
            <person name="Levati E."/>
            <person name="Barry K.W."/>
            <person name="Belfiori B."/>
            <person name="Cichocki N."/>
            <person name="Clum A."/>
            <person name="Dockter R.B."/>
            <person name="Fauchery L."/>
            <person name="Guy J."/>
            <person name="Iotti M."/>
            <person name="Le Tacon F."/>
            <person name="Lindquist E.A."/>
            <person name="Lipzen A."/>
            <person name="Malagnac F."/>
            <person name="Mello A."/>
            <person name="Molinier V."/>
            <person name="Miyauchi S."/>
            <person name="Poulain J."/>
            <person name="Riccioni C."/>
            <person name="Rubini A."/>
            <person name="Sitrit Y."/>
            <person name="Splivallo R."/>
            <person name="Traeger S."/>
            <person name="Wang M."/>
            <person name="Zifcakova L."/>
            <person name="Wipf D."/>
            <person name="Zambonelli A."/>
            <person name="Paolocci F."/>
            <person name="Nowrousian M."/>
            <person name="Ottonello S."/>
            <person name="Baldrian P."/>
            <person name="Spatafora J.W."/>
            <person name="Henrissat B."/>
            <person name="Nagy L.G."/>
            <person name="Aury J.M."/>
            <person name="Wincker P."/>
            <person name="Grigoriev I.V."/>
            <person name="Bonfante P."/>
            <person name="Martin F.M."/>
        </authorList>
    </citation>
    <scope>NUCLEOTIDE SEQUENCE [LARGE SCALE GENOMIC DNA]</scope>
    <source>
        <strain evidence="8 9">CCBAS932</strain>
    </source>
</reference>
<dbReference type="InParanoid" id="A0A3N4KTY7"/>
<comment type="subcellular location">
    <subcellularLocation>
        <location evidence="1 3">Nucleus</location>
    </subcellularLocation>
</comment>
<dbReference type="InterPro" id="IPR013136">
    <property type="entry name" value="WSTF_Acf1_Cbp146"/>
</dbReference>
<feature type="region of interest" description="Disordered" evidence="5">
    <location>
        <begin position="685"/>
        <end position="765"/>
    </location>
</feature>
<evidence type="ECO:0008006" key="10">
    <source>
        <dbReference type="Google" id="ProtNLM"/>
    </source>
</evidence>
<dbReference type="Pfam" id="PF10537">
    <property type="entry name" value="WAC_Acf1_DNA_bd"/>
    <property type="match status" value="1"/>
</dbReference>
<keyword evidence="9" id="KW-1185">Reference proteome</keyword>
<evidence type="ECO:0000256" key="1">
    <source>
        <dbReference type="ARBA" id="ARBA00004123"/>
    </source>
</evidence>
<feature type="region of interest" description="Disordered" evidence="5">
    <location>
        <begin position="996"/>
        <end position="1038"/>
    </location>
</feature>
<dbReference type="GO" id="GO:0000785">
    <property type="term" value="C:chromatin"/>
    <property type="evidence" value="ECO:0007669"/>
    <property type="project" value="UniProtKB-ARBA"/>
</dbReference>
<feature type="region of interest" description="Disordered" evidence="5">
    <location>
        <begin position="230"/>
        <end position="288"/>
    </location>
</feature>
<evidence type="ECO:0000256" key="2">
    <source>
        <dbReference type="ARBA" id="ARBA00023242"/>
    </source>
</evidence>
<evidence type="ECO:0000256" key="5">
    <source>
        <dbReference type="SAM" id="MobiDB-lite"/>
    </source>
</evidence>
<dbReference type="OrthoDB" id="332390at2759"/>
<dbReference type="PANTHER" id="PTHR32075">
    <property type="entry name" value="ISWI CHROMATIN-REMODELING COMPLEX SUBUNIT YPL216W-RELATED"/>
    <property type="match status" value="1"/>
</dbReference>